<proteinExistence type="predicted"/>
<evidence type="ECO:0000313" key="2">
    <source>
        <dbReference type="Proteomes" id="UP001165064"/>
    </source>
</evidence>
<dbReference type="EMBL" id="BSXS01010082">
    <property type="protein sequence ID" value="GME97354.1"/>
    <property type="molecule type" value="Genomic_DNA"/>
</dbReference>
<keyword evidence="2" id="KW-1185">Reference proteome</keyword>
<comment type="caution">
    <text evidence="1">The sequence shown here is derived from an EMBL/GenBank/DDBJ whole genome shotgun (WGS) entry which is preliminary data.</text>
</comment>
<accession>A0ACB5TXX5</accession>
<dbReference type="Proteomes" id="UP001165064">
    <property type="component" value="Unassembled WGS sequence"/>
</dbReference>
<organism evidence="1 2">
    <name type="scientific">Ambrosiozyma monospora</name>
    <name type="common">Yeast</name>
    <name type="synonym">Endomycopsis monosporus</name>
    <dbReference type="NCBI Taxonomy" id="43982"/>
    <lineage>
        <taxon>Eukaryota</taxon>
        <taxon>Fungi</taxon>
        <taxon>Dikarya</taxon>
        <taxon>Ascomycota</taxon>
        <taxon>Saccharomycotina</taxon>
        <taxon>Pichiomycetes</taxon>
        <taxon>Pichiales</taxon>
        <taxon>Pichiaceae</taxon>
        <taxon>Ambrosiozyma</taxon>
    </lineage>
</organism>
<sequence length="277" mass="29742">MALHQAKAKPSTNDPFSSTTENTTINNNATTTTTTGCHRRRSSSADALPSSTQMTKHGSSFSSLIPSPIVTSMSSVSTMFKRRNSKSNSPSSSTFPISNGYNNSNGKSGSNNPKSPDLKSILGFGRSRHGSLAENNISIKTAISPQSIQHVKDDATNLSIVPEPSELPIDDSTPKTTNEDSNASTKIKVRQSSMSRAISGISSDDDSDYVDNPTQLRAQDQSIIYHSRANSQSEDNTAKHALKKKLTREDASSIIGGHSQPCTNKHSQQTQTSYAYS</sequence>
<name>A0ACB5TXX5_AMBMO</name>
<evidence type="ECO:0000313" key="1">
    <source>
        <dbReference type="EMBL" id="GME97354.1"/>
    </source>
</evidence>
<gene>
    <name evidence="1" type="ORF">Amon02_001021900</name>
</gene>
<reference evidence="1" key="1">
    <citation type="submission" date="2023-04" db="EMBL/GenBank/DDBJ databases">
        <title>Ambrosiozyma monospora NBRC 10751.</title>
        <authorList>
            <person name="Ichikawa N."/>
            <person name="Sato H."/>
            <person name="Tonouchi N."/>
        </authorList>
    </citation>
    <scope>NUCLEOTIDE SEQUENCE</scope>
    <source>
        <strain evidence="1">NBRC 10751</strain>
    </source>
</reference>
<protein>
    <submittedName>
        <fullName evidence="1">Unnamed protein product</fullName>
    </submittedName>
</protein>